<dbReference type="EMBL" id="CP089984">
    <property type="protein sequence ID" value="WXB17609.1"/>
    <property type="molecule type" value="Genomic_DNA"/>
</dbReference>
<reference evidence="1 2" key="1">
    <citation type="submission" date="2021-12" db="EMBL/GenBank/DDBJ databases">
        <title>Discovery of the Pendulisporaceae a myxobacterial family with distinct sporulation behavior and unique specialized metabolism.</title>
        <authorList>
            <person name="Garcia R."/>
            <person name="Popoff A."/>
            <person name="Bader C.D."/>
            <person name="Loehr J."/>
            <person name="Walesch S."/>
            <person name="Walt C."/>
            <person name="Boldt J."/>
            <person name="Bunk B."/>
            <person name="Haeckl F.J.F.P.J."/>
            <person name="Gunesch A.P."/>
            <person name="Birkelbach J."/>
            <person name="Nuebel U."/>
            <person name="Pietschmann T."/>
            <person name="Bach T."/>
            <person name="Mueller R."/>
        </authorList>
    </citation>
    <scope>NUCLEOTIDE SEQUENCE [LARGE SCALE GENOMIC DNA]</scope>
    <source>
        <strain evidence="1 2">MSr11954</strain>
    </source>
</reference>
<dbReference type="PROSITE" id="PS01151">
    <property type="entry name" value="FIMBRIAL_USHER"/>
    <property type="match status" value="1"/>
</dbReference>
<evidence type="ECO:0000313" key="2">
    <source>
        <dbReference type="Proteomes" id="UP001370348"/>
    </source>
</evidence>
<keyword evidence="2" id="KW-1185">Reference proteome</keyword>
<name>A0ABZ2M605_9BACT</name>
<sequence length="140" mass="13979">MVAFGKVSLVGLGAIAGIVSVMGVRLASAQSPTSTAAAATAVLTADTDVAQLRGGYITNSSGMKLVASGPFVLTDLAAARAGTQMRVYVVPGSACPTSNILPTFETEVASHGMRIGVPTGSVACIPGSNSNMSWAGFVPY</sequence>
<dbReference type="Proteomes" id="UP001370348">
    <property type="component" value="Chromosome"/>
</dbReference>
<organism evidence="1 2">
    <name type="scientific">Pendulispora albinea</name>
    <dbReference type="NCBI Taxonomy" id="2741071"/>
    <lineage>
        <taxon>Bacteria</taxon>
        <taxon>Pseudomonadati</taxon>
        <taxon>Myxococcota</taxon>
        <taxon>Myxococcia</taxon>
        <taxon>Myxococcales</taxon>
        <taxon>Sorangiineae</taxon>
        <taxon>Pendulisporaceae</taxon>
        <taxon>Pendulispora</taxon>
    </lineage>
</organism>
<proteinExistence type="predicted"/>
<dbReference type="InterPro" id="IPR018030">
    <property type="entry name" value="Fimbrial_membr_usher_CS"/>
</dbReference>
<protein>
    <submittedName>
        <fullName evidence="1">Uncharacterized protein</fullName>
    </submittedName>
</protein>
<evidence type="ECO:0000313" key="1">
    <source>
        <dbReference type="EMBL" id="WXB17609.1"/>
    </source>
</evidence>
<accession>A0ABZ2M605</accession>
<dbReference type="RefSeq" id="WP_394827243.1">
    <property type="nucleotide sequence ID" value="NZ_CP089984.1"/>
</dbReference>
<gene>
    <name evidence="1" type="ORF">LZC94_10085</name>
</gene>